<reference evidence="3 4" key="1">
    <citation type="submission" date="2016-10" db="EMBL/GenBank/DDBJ databases">
        <authorList>
            <person name="de Groot N.N."/>
        </authorList>
    </citation>
    <scope>NUCLEOTIDE SEQUENCE [LARGE SCALE GENOMIC DNA]</scope>
    <source>
        <strain evidence="3 4">DSM 25947</strain>
    </source>
</reference>
<evidence type="ECO:0000259" key="2">
    <source>
        <dbReference type="PROSITE" id="PS50110"/>
    </source>
</evidence>
<dbReference type="EMBL" id="FOHT01000025">
    <property type="protein sequence ID" value="SET84459.1"/>
    <property type="molecule type" value="Genomic_DNA"/>
</dbReference>
<gene>
    <name evidence="3" type="ORF">SAMN05444285_12549</name>
</gene>
<accession>A0A1I0HKQ2</accession>
<comment type="caution">
    <text evidence="1">Lacks conserved residue(s) required for the propagation of feature annotation.</text>
</comment>
<dbReference type="InterPro" id="IPR011006">
    <property type="entry name" value="CheY-like_superfamily"/>
</dbReference>
<dbReference type="AlphaFoldDB" id="A0A1I0HKQ2"/>
<evidence type="ECO:0000256" key="1">
    <source>
        <dbReference type="PROSITE-ProRule" id="PRU00169"/>
    </source>
</evidence>
<dbReference type="Pfam" id="PF00072">
    <property type="entry name" value="Response_reg"/>
    <property type="match status" value="1"/>
</dbReference>
<dbReference type="GO" id="GO:0000160">
    <property type="term" value="P:phosphorelay signal transduction system"/>
    <property type="evidence" value="ECO:0007669"/>
    <property type="project" value="InterPro"/>
</dbReference>
<organism evidence="3 4">
    <name type="scientific">Draconibacterium orientale</name>
    <dbReference type="NCBI Taxonomy" id="1168034"/>
    <lineage>
        <taxon>Bacteria</taxon>
        <taxon>Pseudomonadati</taxon>
        <taxon>Bacteroidota</taxon>
        <taxon>Bacteroidia</taxon>
        <taxon>Marinilabiliales</taxon>
        <taxon>Prolixibacteraceae</taxon>
        <taxon>Draconibacterium</taxon>
    </lineage>
</organism>
<proteinExistence type="predicted"/>
<feature type="domain" description="Response regulatory" evidence="2">
    <location>
        <begin position="1"/>
        <end position="66"/>
    </location>
</feature>
<dbReference type="PROSITE" id="PS50110">
    <property type="entry name" value="RESPONSE_REGULATORY"/>
    <property type="match status" value="1"/>
</dbReference>
<evidence type="ECO:0000313" key="4">
    <source>
        <dbReference type="Proteomes" id="UP000181981"/>
    </source>
</evidence>
<dbReference type="Gene3D" id="3.40.50.2300">
    <property type="match status" value="1"/>
</dbReference>
<name>A0A1I0HKQ2_9BACT</name>
<dbReference type="Proteomes" id="UP000181981">
    <property type="component" value="Unassembled WGS sequence"/>
</dbReference>
<protein>
    <submittedName>
        <fullName evidence="3">Two-component system, response regulator YesN</fullName>
    </submittedName>
</protein>
<dbReference type="InterPro" id="IPR001789">
    <property type="entry name" value="Sig_transdc_resp-reg_receiver"/>
</dbReference>
<sequence length="72" mass="8250">MRMPEMDGLEFIRNIKNVRENIPCSILSGHQQCPEILTALDNGEIVDYWLKPFDKKAIEQLVLKYVNNTAGS</sequence>
<dbReference type="SUPFAM" id="SSF52172">
    <property type="entry name" value="CheY-like"/>
    <property type="match status" value="1"/>
</dbReference>
<evidence type="ECO:0000313" key="3">
    <source>
        <dbReference type="EMBL" id="SET84459.1"/>
    </source>
</evidence>